<dbReference type="Pfam" id="PF14310">
    <property type="entry name" value="Fn3-like"/>
    <property type="match status" value="1"/>
</dbReference>
<evidence type="ECO:0000256" key="1">
    <source>
        <dbReference type="ARBA" id="ARBA00005336"/>
    </source>
</evidence>
<dbReference type="EMBL" id="JACJIA010000023">
    <property type="protein sequence ID" value="MBA8957369.1"/>
    <property type="molecule type" value="Genomic_DNA"/>
</dbReference>
<dbReference type="SUPFAM" id="SSF52279">
    <property type="entry name" value="Beta-D-glucan exohydrolase, C-terminal domain"/>
    <property type="match status" value="1"/>
</dbReference>
<gene>
    <name evidence="7" type="ORF">HNR61_009062</name>
</gene>
<dbReference type="InterPro" id="IPR026891">
    <property type="entry name" value="Fn3-like"/>
</dbReference>
<dbReference type="PANTHER" id="PTHR42715">
    <property type="entry name" value="BETA-GLUCOSIDASE"/>
    <property type="match status" value="1"/>
</dbReference>
<dbReference type="InterPro" id="IPR001764">
    <property type="entry name" value="Glyco_hydro_3_N"/>
</dbReference>
<keyword evidence="2 7" id="KW-0378">Hydrolase</keyword>
<dbReference type="GO" id="GO:0008422">
    <property type="term" value="F:beta-glucosidase activity"/>
    <property type="evidence" value="ECO:0007669"/>
    <property type="project" value="UniProtKB-ARBA"/>
</dbReference>
<evidence type="ECO:0000259" key="6">
    <source>
        <dbReference type="SMART" id="SM01217"/>
    </source>
</evidence>
<feature type="domain" description="Fibronectin type III-like" evidence="6">
    <location>
        <begin position="714"/>
        <end position="783"/>
    </location>
</feature>
<dbReference type="RefSeq" id="WP_182849205.1">
    <property type="nucleotide sequence ID" value="NZ_BAAALP010000064.1"/>
</dbReference>
<dbReference type="InterPro" id="IPR017853">
    <property type="entry name" value="GH"/>
</dbReference>
<sequence length="810" mass="84537">MEEKAAQLSGPSASELGPRLEAASEKGQDLRTALAGCLIDLAPDGMGHLGLGWTLCPDLDAMADFISTLQKVLAETSRIPIPALVHLEALNGAVIPGAPAYPTAVAQAATWNPALIRKMAELTRDHLLSAGVRHALSPVLDLARDPRWGRVHETFGEDPDLSAAMGVAFVRGLQGEDLRGGVAACAKHFLGYSVSQAGMNLAAVHLGRRTLREEYSRPFEAVIREAGIATVMNSYSEIDGVPVVADPDILTALLRDELGFDGAVVSDYGSIDHLLSRTRLVDGFPEGACLAIEAGLDIEFPDARGYAHLPELVRSGKLDVALLDRAARRCLELKERLGLLDDLFGVTVHPGWSAPVPDRDADRATSRAMAGQAAVLLTNNGALPLAPTTRRIAVIGGPATEVRIHYGGYSGVAAAELNTSVAELQTLIADLTAAGDIAADPPTAVGGEGDDPASAGLDDAMGMRLIPTPGFPTRFEEMAREAEPASRSVAQALQEALPDADVVVTAAGGPEGTSTEDADRAAEAAVQADVAVVVVGERAGWVGGITAGEGYDRQDLCLPGDQERLIQAAAATGTPVVTVVVSGRPLLLGRIAEHSAAVLWAPLLGPAAGEVIADIITGRTSPSGRLPVSFPASMGQIPVFHGARAGSGYDRLGGADAAGYIDGSARPLFCFGHGLTYTDFEYGDIELATAELQAGDVVELTVTITNTGDRDGEEVVQLYARDVLASTTRPARQLLAFARVAVAAGASRRVRMTAPINALALVDRTGRLVLEPGEVQLMIGASSSDIRCRTSARIMGALTEVPPHERFLVP</sequence>
<dbReference type="AlphaFoldDB" id="A0A7W3M021"/>
<dbReference type="Pfam" id="PF01915">
    <property type="entry name" value="Glyco_hydro_3_C"/>
    <property type="match status" value="1"/>
</dbReference>
<dbReference type="Pfam" id="PF00933">
    <property type="entry name" value="Glyco_hydro_3"/>
    <property type="match status" value="1"/>
</dbReference>
<dbReference type="InterPro" id="IPR036962">
    <property type="entry name" value="Glyco_hydro_3_N_sf"/>
</dbReference>
<dbReference type="SUPFAM" id="SSF51445">
    <property type="entry name" value="(Trans)glycosidases"/>
    <property type="match status" value="1"/>
</dbReference>
<feature type="region of interest" description="Disordered" evidence="5">
    <location>
        <begin position="1"/>
        <end position="22"/>
    </location>
</feature>
<dbReference type="InterPro" id="IPR002772">
    <property type="entry name" value="Glyco_hydro_3_C"/>
</dbReference>
<organism evidence="7 8">
    <name type="scientific">Actinomadura namibiensis</name>
    <dbReference type="NCBI Taxonomy" id="182080"/>
    <lineage>
        <taxon>Bacteria</taxon>
        <taxon>Bacillati</taxon>
        <taxon>Actinomycetota</taxon>
        <taxon>Actinomycetes</taxon>
        <taxon>Streptosporangiales</taxon>
        <taxon>Thermomonosporaceae</taxon>
        <taxon>Actinomadura</taxon>
    </lineage>
</organism>
<comment type="similarity">
    <text evidence="1">Belongs to the glycosyl hydrolase 3 family.</text>
</comment>
<reference evidence="7 8" key="1">
    <citation type="submission" date="2020-08" db="EMBL/GenBank/DDBJ databases">
        <title>Genomic Encyclopedia of Type Strains, Phase IV (KMG-IV): sequencing the most valuable type-strain genomes for metagenomic binning, comparative biology and taxonomic classification.</title>
        <authorList>
            <person name="Goeker M."/>
        </authorList>
    </citation>
    <scope>NUCLEOTIDE SEQUENCE [LARGE SCALE GENOMIC DNA]</scope>
    <source>
        <strain evidence="7 8">DSM 44197</strain>
    </source>
</reference>
<keyword evidence="8" id="KW-1185">Reference proteome</keyword>
<dbReference type="Gene3D" id="3.40.50.1700">
    <property type="entry name" value="Glycoside hydrolase family 3 C-terminal domain"/>
    <property type="match status" value="1"/>
</dbReference>
<proteinExistence type="inferred from homology"/>
<evidence type="ECO:0000256" key="5">
    <source>
        <dbReference type="SAM" id="MobiDB-lite"/>
    </source>
</evidence>
<dbReference type="GO" id="GO:0005975">
    <property type="term" value="P:carbohydrate metabolic process"/>
    <property type="evidence" value="ECO:0007669"/>
    <property type="project" value="InterPro"/>
</dbReference>
<dbReference type="InterPro" id="IPR036881">
    <property type="entry name" value="Glyco_hydro_3_C_sf"/>
</dbReference>
<comment type="caution">
    <text evidence="7">The sequence shown here is derived from an EMBL/GenBank/DDBJ whole genome shotgun (WGS) entry which is preliminary data.</text>
</comment>
<dbReference type="Gene3D" id="3.20.20.300">
    <property type="entry name" value="Glycoside hydrolase, family 3, N-terminal domain"/>
    <property type="match status" value="1"/>
</dbReference>
<evidence type="ECO:0000256" key="2">
    <source>
        <dbReference type="ARBA" id="ARBA00022801"/>
    </source>
</evidence>
<dbReference type="InterPro" id="IPR013783">
    <property type="entry name" value="Ig-like_fold"/>
</dbReference>
<dbReference type="FunFam" id="2.60.40.10:FF:000495">
    <property type="entry name" value="Periplasmic beta-glucosidase"/>
    <property type="match status" value="1"/>
</dbReference>
<evidence type="ECO:0000256" key="3">
    <source>
        <dbReference type="ARBA" id="ARBA00058905"/>
    </source>
</evidence>
<dbReference type="PANTHER" id="PTHR42715:SF10">
    <property type="entry name" value="BETA-GLUCOSIDASE"/>
    <property type="match status" value="1"/>
</dbReference>
<protein>
    <recommendedName>
        <fullName evidence="4">Exo-alpha-(1-&gt;6)-L-arabinopyranosidase</fullName>
    </recommendedName>
</protein>
<dbReference type="Gene3D" id="2.60.40.10">
    <property type="entry name" value="Immunoglobulins"/>
    <property type="match status" value="1"/>
</dbReference>
<dbReference type="Proteomes" id="UP000572680">
    <property type="component" value="Unassembled WGS sequence"/>
</dbReference>
<name>A0A7W3M021_ACTNM</name>
<keyword evidence="7" id="KW-0326">Glycosidase</keyword>
<evidence type="ECO:0000313" key="8">
    <source>
        <dbReference type="Proteomes" id="UP000572680"/>
    </source>
</evidence>
<accession>A0A7W3M021</accession>
<comment type="function">
    <text evidence="3">Catalyzes the hydrolysis of a non-reducing terminal alpha-L-arabinopyranosidic linkage in ginsenoside Rb2 (alpha-L-arabinopyranosyl-(1-&gt;6)-alpha-D-glucopyranosyl) to release alpha-D-glucopyranosyl (Rd). It is not able to hydrolyze alpha-L-arabinofuranosyl-(1-&gt;6)-alpha-D-glucopyranosyl (Rc).</text>
</comment>
<evidence type="ECO:0000313" key="7">
    <source>
        <dbReference type="EMBL" id="MBA8957369.1"/>
    </source>
</evidence>
<evidence type="ECO:0000256" key="4">
    <source>
        <dbReference type="ARBA" id="ARBA00074219"/>
    </source>
</evidence>
<dbReference type="SMART" id="SM01217">
    <property type="entry name" value="Fn3_like"/>
    <property type="match status" value="1"/>
</dbReference>
<dbReference type="PRINTS" id="PR00133">
    <property type="entry name" value="GLHYDRLASE3"/>
</dbReference>
<dbReference type="InterPro" id="IPR050288">
    <property type="entry name" value="Cellulose_deg_GH3"/>
</dbReference>